<dbReference type="NCBIfam" id="TIGR02840">
    <property type="entry name" value="spore_YtaF"/>
    <property type="match status" value="1"/>
</dbReference>
<feature type="transmembrane region" description="Helical" evidence="5">
    <location>
        <begin position="154"/>
        <end position="172"/>
    </location>
</feature>
<dbReference type="KEGG" id="tki:TKV_c19010"/>
<dbReference type="STRING" id="2325.TKV_c19010"/>
<sequence>MKWLIILGFAISSSIDNFGVGISYGIRNIRISLFCNTIIAVIAFLFSISGIVFGKWLNSILPGSLPIFVGAFLLFIIGLRIILLAVPRKSSSQNTQQVSSKTTSIKGILENPEIVDLDKSGEISLLEAILLGIALSANALTNGLGAGLLGFSPFAISFTTAIGSLVSVWAGVQLGTKVANIRIGSFTIGQFGTIISGVILLIIAYKALF</sequence>
<keyword evidence="7" id="KW-1185">Reference proteome</keyword>
<protein>
    <submittedName>
        <fullName evidence="6">Sporulation protein YtaF</fullName>
    </submittedName>
</protein>
<dbReference type="AlphaFoldDB" id="A0A097ATC3"/>
<dbReference type="HOGENOM" id="CLU_094526_2_0_9"/>
<dbReference type="OrthoDB" id="1679205at2"/>
<keyword evidence="2 5" id="KW-0812">Transmembrane</keyword>
<keyword evidence="1" id="KW-1003">Cell membrane</keyword>
<dbReference type="Proteomes" id="UP000029669">
    <property type="component" value="Chromosome"/>
</dbReference>
<feature type="transmembrane region" description="Helical" evidence="5">
    <location>
        <begin position="6"/>
        <end position="26"/>
    </location>
</feature>
<organism evidence="6 7">
    <name type="scientific">Thermoanaerobacter kivui</name>
    <name type="common">Acetogenium kivui</name>
    <dbReference type="NCBI Taxonomy" id="2325"/>
    <lineage>
        <taxon>Bacteria</taxon>
        <taxon>Bacillati</taxon>
        <taxon>Bacillota</taxon>
        <taxon>Clostridia</taxon>
        <taxon>Thermoanaerobacterales</taxon>
        <taxon>Thermoanaerobacteraceae</taxon>
        <taxon>Thermoanaerobacter</taxon>
    </lineage>
</organism>
<dbReference type="eggNOG" id="COG1971">
    <property type="taxonomic scope" value="Bacteria"/>
</dbReference>
<name>A0A097ATC3_THEKI</name>
<accession>A0A097ATC3</accession>
<feature type="transmembrane region" description="Helical" evidence="5">
    <location>
        <begin position="65"/>
        <end position="86"/>
    </location>
</feature>
<keyword evidence="4 5" id="KW-0472">Membrane</keyword>
<dbReference type="Pfam" id="PF02659">
    <property type="entry name" value="Mntp"/>
    <property type="match status" value="1"/>
</dbReference>
<dbReference type="InterPro" id="IPR014205">
    <property type="entry name" value="Spore_YtaF"/>
</dbReference>
<gene>
    <name evidence="6" type="primary">ytaF</name>
    <name evidence="6" type="ORF">TKV_c19010</name>
</gene>
<evidence type="ECO:0000256" key="5">
    <source>
        <dbReference type="SAM" id="Phobius"/>
    </source>
</evidence>
<evidence type="ECO:0000256" key="1">
    <source>
        <dbReference type="ARBA" id="ARBA00022475"/>
    </source>
</evidence>
<feature type="transmembrane region" description="Helical" evidence="5">
    <location>
        <begin position="33"/>
        <end position="53"/>
    </location>
</feature>
<evidence type="ECO:0000313" key="7">
    <source>
        <dbReference type="Proteomes" id="UP000029669"/>
    </source>
</evidence>
<evidence type="ECO:0000256" key="3">
    <source>
        <dbReference type="ARBA" id="ARBA00022989"/>
    </source>
</evidence>
<keyword evidence="3 5" id="KW-1133">Transmembrane helix</keyword>
<dbReference type="InterPro" id="IPR003810">
    <property type="entry name" value="Mntp/YtaF"/>
</dbReference>
<reference evidence="7" key="1">
    <citation type="journal article" date="2015" name="Genome Announc.">
        <title>Whole-Genome Sequences of 80 Environmental and Clinical Isolates of Burkholderia pseudomallei.</title>
        <authorList>
            <person name="Johnson S.L."/>
            <person name="Baker A.L."/>
            <person name="Chain P.S."/>
            <person name="Currie B.J."/>
            <person name="Daligault H.E."/>
            <person name="Davenport K.W."/>
            <person name="Davis C.B."/>
            <person name="Inglis T.J."/>
            <person name="Kaestli M."/>
            <person name="Koren S."/>
            <person name="Mayo M."/>
            <person name="Merritt A.J."/>
            <person name="Price E.P."/>
            <person name="Sarovich D.S."/>
            <person name="Warner J."/>
            <person name="Rosovitz M.J."/>
        </authorList>
    </citation>
    <scope>NUCLEOTIDE SEQUENCE [LARGE SCALE GENOMIC DNA]</scope>
    <source>
        <strain evidence="7">DSM 2030</strain>
    </source>
</reference>
<dbReference type="EMBL" id="CP009170">
    <property type="protein sequence ID" value="AIS53049.1"/>
    <property type="molecule type" value="Genomic_DNA"/>
</dbReference>
<feature type="transmembrane region" description="Helical" evidence="5">
    <location>
        <begin position="184"/>
        <end position="205"/>
    </location>
</feature>
<feature type="transmembrane region" description="Helical" evidence="5">
    <location>
        <begin position="128"/>
        <end position="148"/>
    </location>
</feature>
<evidence type="ECO:0000313" key="6">
    <source>
        <dbReference type="EMBL" id="AIS53049.1"/>
    </source>
</evidence>
<evidence type="ECO:0000256" key="4">
    <source>
        <dbReference type="ARBA" id="ARBA00023136"/>
    </source>
</evidence>
<evidence type="ECO:0000256" key="2">
    <source>
        <dbReference type="ARBA" id="ARBA00022692"/>
    </source>
</evidence>
<dbReference type="PANTHER" id="PTHR35529:SF2">
    <property type="entry name" value="SPORULATION PROTEIN YTAF-RELATED"/>
    <property type="match status" value="1"/>
</dbReference>
<proteinExistence type="predicted"/>
<dbReference type="PANTHER" id="PTHR35529">
    <property type="entry name" value="MANGANESE EFFLUX PUMP MNTP-RELATED"/>
    <property type="match status" value="1"/>
</dbReference>